<dbReference type="Pfam" id="PF03763">
    <property type="entry name" value="Remorin_C"/>
    <property type="match status" value="1"/>
</dbReference>
<evidence type="ECO:0000313" key="4">
    <source>
        <dbReference type="EMBL" id="KAI7743290.1"/>
    </source>
</evidence>
<organism evidence="4 5">
    <name type="scientific">Ambrosia artemisiifolia</name>
    <name type="common">Common ragweed</name>
    <dbReference type="NCBI Taxonomy" id="4212"/>
    <lineage>
        <taxon>Eukaryota</taxon>
        <taxon>Viridiplantae</taxon>
        <taxon>Streptophyta</taxon>
        <taxon>Embryophyta</taxon>
        <taxon>Tracheophyta</taxon>
        <taxon>Spermatophyta</taxon>
        <taxon>Magnoliopsida</taxon>
        <taxon>eudicotyledons</taxon>
        <taxon>Gunneridae</taxon>
        <taxon>Pentapetalae</taxon>
        <taxon>asterids</taxon>
        <taxon>campanulids</taxon>
        <taxon>Asterales</taxon>
        <taxon>Asteraceae</taxon>
        <taxon>Asteroideae</taxon>
        <taxon>Heliantheae alliance</taxon>
        <taxon>Heliantheae</taxon>
        <taxon>Ambrosia</taxon>
    </lineage>
</organism>
<keyword evidence="2" id="KW-0812">Transmembrane</keyword>
<comment type="similarity">
    <text evidence="1">Belongs to the remorin family.</text>
</comment>
<proteinExistence type="inferred from homology"/>
<name>A0AAD5GHW7_AMBAR</name>
<dbReference type="InterPro" id="IPR005516">
    <property type="entry name" value="Remorin_C"/>
</dbReference>
<reference evidence="4" key="1">
    <citation type="submission" date="2022-06" db="EMBL/GenBank/DDBJ databases">
        <title>Uncovering the hologenomic basis of an extraordinary plant invasion.</title>
        <authorList>
            <person name="Bieker V.C."/>
            <person name="Martin M.D."/>
            <person name="Gilbert T."/>
            <person name="Hodgins K."/>
            <person name="Battlay P."/>
            <person name="Petersen B."/>
            <person name="Wilson J."/>
        </authorList>
    </citation>
    <scope>NUCLEOTIDE SEQUENCE</scope>
    <source>
        <strain evidence="4">AA19_3_7</strain>
        <tissue evidence="4">Leaf</tissue>
    </source>
</reference>
<evidence type="ECO:0000259" key="3">
    <source>
        <dbReference type="Pfam" id="PF03763"/>
    </source>
</evidence>
<keyword evidence="2" id="KW-1133">Transmembrane helix</keyword>
<comment type="caution">
    <text evidence="4">The sequence shown here is derived from an EMBL/GenBank/DDBJ whole genome shotgun (WGS) entry which is preliminary data.</text>
</comment>
<dbReference type="AlphaFoldDB" id="A0AAD5GHW7"/>
<evidence type="ECO:0000256" key="1">
    <source>
        <dbReference type="ARBA" id="ARBA00005711"/>
    </source>
</evidence>
<feature type="domain" description="Remorin C-terminal" evidence="3">
    <location>
        <begin position="45"/>
        <end position="74"/>
    </location>
</feature>
<keyword evidence="5" id="KW-1185">Reference proteome</keyword>
<keyword evidence="2" id="KW-0472">Membrane</keyword>
<feature type="transmembrane region" description="Helical" evidence="2">
    <location>
        <begin position="26"/>
        <end position="44"/>
    </location>
</feature>
<gene>
    <name evidence="4" type="ORF">M8C21_001959</name>
</gene>
<dbReference type="EMBL" id="JAMZMK010007752">
    <property type="protein sequence ID" value="KAI7743290.1"/>
    <property type="molecule type" value="Genomic_DNA"/>
</dbReference>
<feature type="non-terminal residue" evidence="4">
    <location>
        <position position="1"/>
    </location>
</feature>
<sequence length="250" mass="28209">LDWPTSTVVASSPFSHTSYTLIPTKIAYHQLYLYMIVMVFTVVVRYKREEVKIQAWENHEKGKAEMEMERMEAGLCGGALYSTCICRYHDDGGGRDAPLLGLHLRAKHAGSYGLGNGRPKMIIERNDSFHPTKIVGESCFVFRLIHSYVFILRDLGERNTVLLGVDWVKSFKSTYEILRENCVLFVYVRKREKEGPIQQDNINGDAGVLIPNLTGKNFYNICMKLDKILNGSSATTSGLWACLTNGEETA</sequence>
<evidence type="ECO:0000256" key="2">
    <source>
        <dbReference type="SAM" id="Phobius"/>
    </source>
</evidence>
<accession>A0AAD5GHW7</accession>
<protein>
    <recommendedName>
        <fullName evidence="3">Remorin C-terminal domain-containing protein</fullName>
    </recommendedName>
</protein>
<evidence type="ECO:0000313" key="5">
    <source>
        <dbReference type="Proteomes" id="UP001206925"/>
    </source>
</evidence>
<dbReference type="Proteomes" id="UP001206925">
    <property type="component" value="Unassembled WGS sequence"/>
</dbReference>